<dbReference type="AlphaFoldDB" id="A0AAN9T3P2"/>
<dbReference type="Pfam" id="PF00571">
    <property type="entry name" value="CBS"/>
    <property type="match status" value="1"/>
</dbReference>
<evidence type="ECO:0000313" key="4">
    <source>
        <dbReference type="EMBL" id="KAK7412329.1"/>
    </source>
</evidence>
<accession>A0AAN9T3P2</accession>
<name>A0AAN9T3P2_PSOTE</name>
<dbReference type="InterPro" id="IPR000644">
    <property type="entry name" value="CBS_dom"/>
</dbReference>
<feature type="domain" description="CBS" evidence="3">
    <location>
        <begin position="293"/>
        <end position="337"/>
    </location>
</feature>
<keyword evidence="5" id="KW-1185">Reference proteome</keyword>
<dbReference type="EMBL" id="JAYMYS010000001">
    <property type="protein sequence ID" value="KAK7412329.1"/>
    <property type="molecule type" value="Genomic_DNA"/>
</dbReference>
<dbReference type="Proteomes" id="UP001386955">
    <property type="component" value="Unassembled WGS sequence"/>
</dbReference>
<evidence type="ECO:0000313" key="5">
    <source>
        <dbReference type="Proteomes" id="UP001386955"/>
    </source>
</evidence>
<sequence>MAARLCGHVVSDLCLGKQPLRSLSASDTVGDALAALKSIDDTFLSVWNCHHSFIRKQNLPLPLPLAQVCTCICIGKVCMLDIICFLSKPSADLHSPVSALLHHNSPLLVRHLPPTASLLEAIDVMHDGVHNLVIPIQKPKQFHYLESNIHTDNSTYCWLTQEDLFRYLLNSIPLFSPTHAKPINSLGIIDTQNLFAVFYDDPASSTLDLLSLSLFYQSSIAILDSNGKFASEISPFMLNSCDDSLLPAIATLSAGDLSSYILCGGPLHAHQQSSSTPNNSKLGLGLGLGLGLVCHRSSSLVAVMIQALAHRVSYVWVVEHDGTLTGIVTFQGILKVFRDHLQSVRYIT</sequence>
<gene>
    <name evidence="4" type="ORF">VNO78_03783</name>
</gene>
<proteinExistence type="predicted"/>
<comment type="caution">
    <text evidence="4">The sequence shown here is derived from an EMBL/GenBank/DDBJ whole genome shotgun (WGS) entry which is preliminary data.</text>
</comment>
<dbReference type="InterPro" id="IPR046342">
    <property type="entry name" value="CBS_dom_sf"/>
</dbReference>
<dbReference type="InterPro" id="IPR050511">
    <property type="entry name" value="AMPK_gamma/SDS23_families"/>
</dbReference>
<reference evidence="4 5" key="1">
    <citation type="submission" date="2024-01" db="EMBL/GenBank/DDBJ databases">
        <title>The genomes of 5 underutilized Papilionoideae crops provide insights into root nodulation and disease resistanc.</title>
        <authorList>
            <person name="Jiang F."/>
        </authorList>
    </citation>
    <scope>NUCLEOTIDE SEQUENCE [LARGE SCALE GENOMIC DNA]</scope>
    <source>
        <strain evidence="4">DUOXIRENSHENG_FW03</strain>
        <tissue evidence="4">Leaves</tissue>
    </source>
</reference>
<evidence type="ECO:0000259" key="3">
    <source>
        <dbReference type="Pfam" id="PF00571"/>
    </source>
</evidence>
<protein>
    <recommendedName>
        <fullName evidence="3">CBS domain-containing protein</fullName>
    </recommendedName>
</protein>
<evidence type="ECO:0000256" key="1">
    <source>
        <dbReference type="ARBA" id="ARBA00022737"/>
    </source>
</evidence>
<organism evidence="4 5">
    <name type="scientific">Psophocarpus tetragonolobus</name>
    <name type="common">Winged bean</name>
    <name type="synonym">Dolichos tetragonolobus</name>
    <dbReference type="NCBI Taxonomy" id="3891"/>
    <lineage>
        <taxon>Eukaryota</taxon>
        <taxon>Viridiplantae</taxon>
        <taxon>Streptophyta</taxon>
        <taxon>Embryophyta</taxon>
        <taxon>Tracheophyta</taxon>
        <taxon>Spermatophyta</taxon>
        <taxon>Magnoliopsida</taxon>
        <taxon>eudicotyledons</taxon>
        <taxon>Gunneridae</taxon>
        <taxon>Pentapetalae</taxon>
        <taxon>rosids</taxon>
        <taxon>fabids</taxon>
        <taxon>Fabales</taxon>
        <taxon>Fabaceae</taxon>
        <taxon>Papilionoideae</taxon>
        <taxon>50 kb inversion clade</taxon>
        <taxon>NPAAA clade</taxon>
        <taxon>indigoferoid/millettioid clade</taxon>
        <taxon>Phaseoleae</taxon>
        <taxon>Psophocarpus</taxon>
    </lineage>
</organism>
<dbReference type="PANTHER" id="PTHR13780">
    <property type="entry name" value="AMP-ACTIVATED PROTEIN KINASE, GAMMA REGULATORY SUBUNIT"/>
    <property type="match status" value="1"/>
</dbReference>
<dbReference type="SUPFAM" id="SSF54631">
    <property type="entry name" value="CBS-domain pair"/>
    <property type="match status" value="1"/>
</dbReference>
<dbReference type="GO" id="GO:0005737">
    <property type="term" value="C:cytoplasm"/>
    <property type="evidence" value="ECO:0007669"/>
    <property type="project" value="TreeGrafter"/>
</dbReference>
<dbReference type="GO" id="GO:0005634">
    <property type="term" value="C:nucleus"/>
    <property type="evidence" value="ECO:0007669"/>
    <property type="project" value="TreeGrafter"/>
</dbReference>
<dbReference type="Gene3D" id="3.10.580.10">
    <property type="entry name" value="CBS-domain"/>
    <property type="match status" value="1"/>
</dbReference>
<dbReference type="PANTHER" id="PTHR13780:SF39">
    <property type="entry name" value="CBS DOMAIN-CONTAINING PROTEIN CBSX5-LIKE"/>
    <property type="match status" value="1"/>
</dbReference>
<keyword evidence="2" id="KW-0129">CBS domain</keyword>
<keyword evidence="1" id="KW-0677">Repeat</keyword>
<evidence type="ECO:0000256" key="2">
    <source>
        <dbReference type="ARBA" id="ARBA00023122"/>
    </source>
</evidence>